<name>A0AAP0PEZ7_9MAGN</name>
<comment type="caution">
    <text evidence="2">The sequence shown here is derived from an EMBL/GenBank/DDBJ whole genome shotgun (WGS) entry which is preliminary data.</text>
</comment>
<feature type="region of interest" description="Disordered" evidence="1">
    <location>
        <begin position="121"/>
        <end position="155"/>
    </location>
</feature>
<sequence>MRAARLREGEDDDDRRTTASAVVAATPTSASQQLRGQGIGRGKPSQRIDALRRGAAGQPQAAVGSSERRRPARVAAWLGDDRTTAMVAVRQRECGRTEHWSGLAWPAEDGRLARRRIGRRLGDAGERPAAAAPARGRPAAPARQRHGSGGDAVNGAVARYRPVGCAISSKSRRRDEGEVYSPNLSYDLNDFQ</sequence>
<feature type="compositionally biased region" description="Low complexity" evidence="1">
    <location>
        <begin position="18"/>
        <end position="31"/>
    </location>
</feature>
<feature type="region of interest" description="Disordered" evidence="1">
    <location>
        <begin position="1"/>
        <end position="71"/>
    </location>
</feature>
<reference evidence="2 3" key="1">
    <citation type="submission" date="2024-01" db="EMBL/GenBank/DDBJ databases">
        <title>Genome assemblies of Stephania.</title>
        <authorList>
            <person name="Yang L."/>
        </authorList>
    </citation>
    <scope>NUCLEOTIDE SEQUENCE [LARGE SCALE GENOMIC DNA]</scope>
    <source>
        <strain evidence="2">JXDWG</strain>
        <tissue evidence="2">Leaf</tissue>
    </source>
</reference>
<accession>A0AAP0PEZ7</accession>
<feature type="compositionally biased region" description="Low complexity" evidence="1">
    <location>
        <begin position="127"/>
        <end position="142"/>
    </location>
</feature>
<proteinExistence type="predicted"/>
<dbReference type="Proteomes" id="UP001419268">
    <property type="component" value="Unassembled WGS sequence"/>
</dbReference>
<organism evidence="2 3">
    <name type="scientific">Stephania cephalantha</name>
    <dbReference type="NCBI Taxonomy" id="152367"/>
    <lineage>
        <taxon>Eukaryota</taxon>
        <taxon>Viridiplantae</taxon>
        <taxon>Streptophyta</taxon>
        <taxon>Embryophyta</taxon>
        <taxon>Tracheophyta</taxon>
        <taxon>Spermatophyta</taxon>
        <taxon>Magnoliopsida</taxon>
        <taxon>Ranunculales</taxon>
        <taxon>Menispermaceae</taxon>
        <taxon>Menispermoideae</taxon>
        <taxon>Cissampelideae</taxon>
        <taxon>Stephania</taxon>
    </lineage>
</organism>
<dbReference type="EMBL" id="JBBNAG010000004">
    <property type="protein sequence ID" value="KAK9140514.1"/>
    <property type="molecule type" value="Genomic_DNA"/>
</dbReference>
<gene>
    <name evidence="2" type="ORF">Scep_010195</name>
</gene>
<dbReference type="AlphaFoldDB" id="A0AAP0PEZ7"/>
<feature type="compositionally biased region" description="Polar residues" evidence="1">
    <location>
        <begin position="182"/>
        <end position="192"/>
    </location>
</feature>
<evidence type="ECO:0000313" key="2">
    <source>
        <dbReference type="EMBL" id="KAK9140514.1"/>
    </source>
</evidence>
<evidence type="ECO:0000313" key="3">
    <source>
        <dbReference type="Proteomes" id="UP001419268"/>
    </source>
</evidence>
<feature type="region of interest" description="Disordered" evidence="1">
    <location>
        <begin position="167"/>
        <end position="192"/>
    </location>
</feature>
<keyword evidence="3" id="KW-1185">Reference proteome</keyword>
<evidence type="ECO:0000256" key="1">
    <source>
        <dbReference type="SAM" id="MobiDB-lite"/>
    </source>
</evidence>
<protein>
    <submittedName>
        <fullName evidence="2">Uncharacterized protein</fullName>
    </submittedName>
</protein>